<dbReference type="GO" id="GO:0005509">
    <property type="term" value="F:calcium ion binding"/>
    <property type="evidence" value="ECO:0007669"/>
    <property type="project" value="InterPro"/>
</dbReference>
<dbReference type="InterPro" id="IPR002126">
    <property type="entry name" value="Cadherin-like_dom"/>
</dbReference>
<name>A0A849I720_9HYPH</name>
<dbReference type="PANTHER" id="PTHR38731">
    <property type="entry name" value="LIPL45-RELATED LIPOPROTEIN-RELATED"/>
    <property type="match status" value="1"/>
</dbReference>
<feature type="domain" description="Cadherin" evidence="2">
    <location>
        <begin position="631"/>
        <end position="733"/>
    </location>
</feature>
<organism evidence="3 4">
    <name type="scientific">Enterovirga aerilata</name>
    <dbReference type="NCBI Taxonomy" id="2730920"/>
    <lineage>
        <taxon>Bacteria</taxon>
        <taxon>Pseudomonadati</taxon>
        <taxon>Pseudomonadota</taxon>
        <taxon>Alphaproteobacteria</taxon>
        <taxon>Hyphomicrobiales</taxon>
        <taxon>Methylobacteriaceae</taxon>
        <taxon>Enterovirga</taxon>
    </lineage>
</organism>
<proteinExistence type="predicted"/>
<feature type="compositionally biased region" description="Gly residues" evidence="1">
    <location>
        <begin position="317"/>
        <end position="335"/>
    </location>
</feature>
<dbReference type="Proteomes" id="UP000564885">
    <property type="component" value="Unassembled WGS sequence"/>
</dbReference>
<comment type="caution">
    <text evidence="3">The sequence shown here is derived from an EMBL/GenBank/DDBJ whole genome shotgun (WGS) entry which is preliminary data.</text>
</comment>
<gene>
    <name evidence="3" type="ORF">HJG44_12385</name>
</gene>
<dbReference type="EMBL" id="JABEPP010000003">
    <property type="protein sequence ID" value="NNM73178.1"/>
    <property type="molecule type" value="Genomic_DNA"/>
</dbReference>
<dbReference type="Pfam" id="PF17803">
    <property type="entry name" value="Cadherin_4"/>
    <property type="match status" value="3"/>
</dbReference>
<feature type="compositionally biased region" description="Gly residues" evidence="1">
    <location>
        <begin position="380"/>
        <end position="392"/>
    </location>
</feature>
<accession>A0A849I720</accession>
<keyword evidence="4" id="KW-1185">Reference proteome</keyword>
<dbReference type="NCBIfam" id="TIGR01965">
    <property type="entry name" value="VCBS_repeat"/>
    <property type="match status" value="5"/>
</dbReference>
<dbReference type="InterPro" id="IPR006860">
    <property type="entry name" value="FecR"/>
</dbReference>
<evidence type="ECO:0000313" key="4">
    <source>
        <dbReference type="Proteomes" id="UP000564885"/>
    </source>
</evidence>
<dbReference type="InterPro" id="IPR010221">
    <property type="entry name" value="VCBS_dom"/>
</dbReference>
<protein>
    <recommendedName>
        <fullName evidence="2">Cadherin domain-containing protein</fullName>
    </recommendedName>
</protein>
<dbReference type="GO" id="GO:0007156">
    <property type="term" value="P:homophilic cell adhesion via plasma membrane adhesion molecules"/>
    <property type="evidence" value="ECO:0007669"/>
    <property type="project" value="InterPro"/>
</dbReference>
<dbReference type="GO" id="GO:0016020">
    <property type="term" value="C:membrane"/>
    <property type="evidence" value="ECO:0007669"/>
    <property type="project" value="InterPro"/>
</dbReference>
<feature type="compositionally biased region" description="Pro residues" evidence="1">
    <location>
        <begin position="359"/>
        <end position="375"/>
    </location>
</feature>
<sequence>MLREDLASRGLDLSLATAKPLREMEIEAGSAATIRIPDAHLMFQGEYRREGFDLVIEDEANRIVLNDYFRAAKRATLESPQGARLTEDVVAALTIDEHGLRYAQATPPQGQAAIGRVETVAGQATAIRNGTPVVLNQGDLVFRGDVVQTDRSSSLGINFVDGSTFSLGAGARMVLNEMVYQPGGTQNSALINIVQGSVTFLAGQVAKSGEMRVGTPVATMGIRGTLVNAEINAENGQTRFSVLREPNGEIGRYDLIRDGRVIATVSAVDQVTVVSPTGIVTTEPKTFQQQQAEELLVQQVFQIFSIGQANPLLPGTGPTGPGPGGGGGGGAGGGSSTDPSLNGGSSATPPNGIELVPSPQAPPVSNPPPTPPSQSPVPDLGGGAGGTGGGSGPNLASKTFDVRPAEVIAGTGDDLLGAGAAASGQRVVFVRVAGGQDIAVAAGDEPTLVSGPYGTLGIRPDGSYSYVALRAEALAQGEHGLESFTITVQDAEGRLSTATVTFDITGENEAPTVAGALSASLAEGPGTGTIDLLAGASDIDNGAVLHVENLSWTGGPDGAPPPGVSLSPDGRTLLIDFANPAFDSLAAGQPQTFVLTYEVVDEFGARVAQTVTVTVTGTNDAPVISGAIARSVTENSGTATILLTAFASDPDQGAVLRAANFSWSGGSGLPPGFSQAQDGVTLLVDTDHPGLSYLAEGVSETFVLTYDVVDEHGASARQTATVTVTGTNDAPVVSGPVSGSATEDTGAASFLLTAFASDVDEGAVLRATNLSWSGGTGLPPGFTLAADGLTLLVDTNDPGLSYLADGQTETFVLDYTVVDEHGAGVAQTATIVVTGTNDPPTIAISQPTNPVRETNDDDQAPQNVTSASATVTLGDPDGTPSYDLSGWQFSSSTFQYYKVGTYGTAFLNTSTGVVTYQLNDGDPDTMALVDGDVVYDTFTITATDGSASTSADVSFEVQGTTDGFDGGFESGYVGWFTSGNAQIANGDGFPEGTHAAQIATTSNVSYQSIASFLGIPDSAVASNPSSTNTSSTATVGSAMKTIGLHLDAGQQFIFDYKFSTSDYSPYNDFAFFSVDELDQVVELSDIEAVGDYGQTGWVTFRFTASSSGVYHFGLGVMDTGDDAVVSTLLVDRVAIETAPTIVSDRVLTNLTGTFEIPTAALLFNDLVANGTSSTFSVIGTSPGSAASLSGDHVTVTSGSTTFTYEAADDGTRASDTAGVTLASNLANSGTIAADSGGSILIASDTETALQGGSGVDVFVLQGLPTGSGSYDLAHLNLVGSEDAVDITFLLRSGQFAQPASGSFAQLVSDSGHYDLQLARADGTGYETVAELYNASYSSSATFHVIWDDHVVQAYFVV</sequence>
<evidence type="ECO:0000313" key="3">
    <source>
        <dbReference type="EMBL" id="NNM73178.1"/>
    </source>
</evidence>
<dbReference type="PROSITE" id="PS50268">
    <property type="entry name" value="CADHERIN_2"/>
    <property type="match status" value="1"/>
</dbReference>
<evidence type="ECO:0000256" key="1">
    <source>
        <dbReference type="SAM" id="MobiDB-lite"/>
    </source>
</evidence>
<dbReference type="InterPro" id="IPR040853">
    <property type="entry name" value="RapA2_cadherin-like"/>
</dbReference>
<feature type="compositionally biased region" description="Polar residues" evidence="1">
    <location>
        <begin position="336"/>
        <end position="349"/>
    </location>
</feature>
<feature type="region of interest" description="Disordered" evidence="1">
    <location>
        <begin position="311"/>
        <end position="398"/>
    </location>
</feature>
<dbReference type="Pfam" id="PF04773">
    <property type="entry name" value="FecR"/>
    <property type="match status" value="1"/>
</dbReference>
<reference evidence="3 4" key="1">
    <citation type="submission" date="2020-04" db="EMBL/GenBank/DDBJ databases">
        <title>Enterovirga sp. isolate from soil.</title>
        <authorList>
            <person name="Chea S."/>
            <person name="Kim D.-U."/>
        </authorList>
    </citation>
    <scope>NUCLEOTIDE SEQUENCE [LARGE SCALE GENOMIC DNA]</scope>
    <source>
        <strain evidence="3 4">DB1703</strain>
    </source>
</reference>
<dbReference type="RefSeq" id="WP_171218667.1">
    <property type="nucleotide sequence ID" value="NZ_JABEPP010000003.1"/>
</dbReference>
<evidence type="ECO:0000259" key="2">
    <source>
        <dbReference type="PROSITE" id="PS50268"/>
    </source>
</evidence>